<evidence type="ECO:0000313" key="3">
    <source>
        <dbReference type="Proteomes" id="UP000008311"/>
    </source>
</evidence>
<feature type="compositionally biased region" description="Basic residues" evidence="1">
    <location>
        <begin position="36"/>
        <end position="59"/>
    </location>
</feature>
<dbReference type="AlphaFoldDB" id="B9TK60"/>
<proteinExistence type="predicted"/>
<keyword evidence="3" id="KW-1185">Reference proteome</keyword>
<dbReference type="Proteomes" id="UP000008311">
    <property type="component" value="Unassembled WGS sequence"/>
</dbReference>
<gene>
    <name evidence="2" type="ORF">RCOM_1856910</name>
</gene>
<organism evidence="2 3">
    <name type="scientific">Ricinus communis</name>
    <name type="common">Castor bean</name>
    <dbReference type="NCBI Taxonomy" id="3988"/>
    <lineage>
        <taxon>Eukaryota</taxon>
        <taxon>Viridiplantae</taxon>
        <taxon>Streptophyta</taxon>
        <taxon>Embryophyta</taxon>
        <taxon>Tracheophyta</taxon>
        <taxon>Spermatophyta</taxon>
        <taxon>Magnoliopsida</taxon>
        <taxon>eudicotyledons</taxon>
        <taxon>Gunneridae</taxon>
        <taxon>Pentapetalae</taxon>
        <taxon>rosids</taxon>
        <taxon>fabids</taxon>
        <taxon>Malpighiales</taxon>
        <taxon>Euphorbiaceae</taxon>
        <taxon>Acalyphoideae</taxon>
        <taxon>Acalypheae</taxon>
        <taxon>Ricinus</taxon>
    </lineage>
</organism>
<sequence>MLPQEHVRARGVRVARHPRDRDGRPDGAAARMGTGRCRRRRAAHPAHRHADPHRRRRRRPVEAERRSARPHAAGCAIAGGALGGARDDVSVSACAGHGHRPLHRAVAGASAPDGTGSAIARAGLLLRDPCRTDAARAAARLAAEQLGMQISGEGHATLSARMPDDAFRQLFSGSSGTSGTLAVPRSLQPYVASISEAPQHLSFD</sequence>
<dbReference type="InParanoid" id="B9TK60"/>
<feature type="compositionally biased region" description="Low complexity" evidence="1">
    <location>
        <begin position="26"/>
        <end position="35"/>
    </location>
</feature>
<accession>B9TK60</accession>
<protein>
    <submittedName>
        <fullName evidence="2">Uncharacterized protein</fullName>
    </submittedName>
</protein>
<reference evidence="3" key="1">
    <citation type="journal article" date="2010" name="Nat. Biotechnol.">
        <title>Draft genome sequence of the oilseed species Ricinus communis.</title>
        <authorList>
            <person name="Chan A.P."/>
            <person name="Crabtree J."/>
            <person name="Zhao Q."/>
            <person name="Lorenzi H."/>
            <person name="Orvis J."/>
            <person name="Puiu D."/>
            <person name="Melake-Berhan A."/>
            <person name="Jones K.M."/>
            <person name="Redman J."/>
            <person name="Chen G."/>
            <person name="Cahoon E.B."/>
            <person name="Gedil M."/>
            <person name="Stanke M."/>
            <person name="Haas B.J."/>
            <person name="Wortman J.R."/>
            <person name="Fraser-Liggett C.M."/>
            <person name="Ravel J."/>
            <person name="Rabinowicz P.D."/>
        </authorList>
    </citation>
    <scope>NUCLEOTIDE SEQUENCE [LARGE SCALE GENOMIC DNA]</scope>
    <source>
        <strain evidence="3">cv. Hale</strain>
    </source>
</reference>
<feature type="region of interest" description="Disordered" evidence="1">
    <location>
        <begin position="1"/>
        <end position="70"/>
    </location>
</feature>
<evidence type="ECO:0000313" key="2">
    <source>
        <dbReference type="EMBL" id="EEF23755.1"/>
    </source>
</evidence>
<evidence type="ECO:0000256" key="1">
    <source>
        <dbReference type="SAM" id="MobiDB-lite"/>
    </source>
</evidence>
<dbReference type="EMBL" id="EQ984749">
    <property type="protein sequence ID" value="EEF23755.1"/>
    <property type="molecule type" value="Genomic_DNA"/>
</dbReference>
<name>B9TK60_RICCO</name>